<proteinExistence type="predicted"/>
<dbReference type="PANTHER" id="PTHR33336">
    <property type="entry name" value="QUINOL MONOOXYGENASE YGIN-RELATED"/>
    <property type="match status" value="1"/>
</dbReference>
<dbReference type="InterPro" id="IPR007138">
    <property type="entry name" value="ABM_dom"/>
</dbReference>
<sequence length="99" mass="11325">MIIIHAGFQVQTEKETEFLAEIRPLIEASRAEKGNISYDLVKDTEKAGAYTMVELWKDMDAVKFHNQTEHFTSFTAKAPQYFAAPPQVKVYEAQPMDKN</sequence>
<dbReference type="Gene3D" id="3.30.70.100">
    <property type="match status" value="1"/>
</dbReference>
<gene>
    <name evidence="1" type="ORF">KIS1582_3968</name>
</gene>
<dbReference type="Pfam" id="PF03992">
    <property type="entry name" value="ABM"/>
    <property type="match status" value="1"/>
</dbReference>
<dbReference type="PROSITE" id="PS51725">
    <property type="entry name" value="ABM"/>
    <property type="match status" value="1"/>
</dbReference>
<dbReference type="AlphaFoldDB" id="A0A800MTL5"/>
<evidence type="ECO:0000313" key="1">
    <source>
        <dbReference type="EMBL" id="KAF0822253.1"/>
    </source>
</evidence>
<accession>A0A800MTL5</accession>
<dbReference type="Proteomes" id="UP000465778">
    <property type="component" value="Unassembled WGS sequence"/>
</dbReference>
<protein>
    <submittedName>
        <fullName evidence="1">Uncharacterized protein</fullName>
    </submittedName>
</protein>
<dbReference type="GO" id="GO:0003824">
    <property type="term" value="F:catalytic activity"/>
    <property type="evidence" value="ECO:0007669"/>
    <property type="project" value="TreeGrafter"/>
</dbReference>
<name>A0A800MTL5_CYTFI</name>
<dbReference type="EMBL" id="VDEM01000063">
    <property type="protein sequence ID" value="KAF0822253.1"/>
    <property type="molecule type" value="Genomic_DNA"/>
</dbReference>
<dbReference type="PANTHER" id="PTHR33336:SF3">
    <property type="entry name" value="ABM DOMAIN-CONTAINING PROTEIN"/>
    <property type="match status" value="1"/>
</dbReference>
<dbReference type="SUPFAM" id="SSF54909">
    <property type="entry name" value="Dimeric alpha+beta barrel"/>
    <property type="match status" value="1"/>
</dbReference>
<dbReference type="InterPro" id="IPR011008">
    <property type="entry name" value="Dimeric_a/b-barrel"/>
</dbReference>
<comment type="caution">
    <text evidence="1">The sequence shown here is derived from an EMBL/GenBank/DDBJ whole genome shotgun (WGS) entry which is preliminary data.</text>
</comment>
<reference evidence="1 2" key="1">
    <citation type="journal article" date="2020" name="G3 (Bethesda)">
        <title>Whole Genome Sequencing and Comparative Genomics of Two Nematicidal Bacillus Strains Reveals a Wide Range of Possible Virulence Factors.</title>
        <authorList>
            <person name="Susic N."/>
            <person name="Janezic S."/>
            <person name="Rupnik M."/>
            <person name="Geric Stare B."/>
        </authorList>
    </citation>
    <scope>NUCLEOTIDE SEQUENCE [LARGE SCALE GENOMIC DNA]</scope>
    <source>
        <strain evidence="1 2">I-1582</strain>
    </source>
</reference>
<organism evidence="1 2">
    <name type="scientific">Cytobacillus firmus</name>
    <name type="common">Bacillus firmus</name>
    <dbReference type="NCBI Taxonomy" id="1399"/>
    <lineage>
        <taxon>Bacteria</taxon>
        <taxon>Bacillati</taxon>
        <taxon>Bacillota</taxon>
        <taxon>Bacilli</taxon>
        <taxon>Bacillales</taxon>
        <taxon>Bacillaceae</taxon>
        <taxon>Cytobacillus</taxon>
    </lineage>
</organism>
<dbReference type="OrthoDB" id="287932at2"/>
<evidence type="ECO:0000313" key="2">
    <source>
        <dbReference type="Proteomes" id="UP000465778"/>
    </source>
</evidence>
<dbReference type="InterPro" id="IPR050744">
    <property type="entry name" value="AI-2_Isomerase_LsrG"/>
</dbReference>
<dbReference type="RefSeq" id="WP_159346282.1">
    <property type="nucleotide sequence ID" value="NZ_JABVDD010000038.1"/>
</dbReference>